<keyword evidence="3" id="KW-1185">Reference proteome</keyword>
<organism evidence="2 3">
    <name type="scientific">Amycolatopsis acidicola</name>
    <dbReference type="NCBI Taxonomy" id="2596893"/>
    <lineage>
        <taxon>Bacteria</taxon>
        <taxon>Bacillati</taxon>
        <taxon>Actinomycetota</taxon>
        <taxon>Actinomycetes</taxon>
        <taxon>Pseudonocardiales</taxon>
        <taxon>Pseudonocardiaceae</taxon>
        <taxon>Amycolatopsis</taxon>
    </lineage>
</organism>
<keyword evidence="1" id="KW-0472">Membrane</keyword>
<keyword evidence="1" id="KW-0812">Transmembrane</keyword>
<feature type="transmembrane region" description="Helical" evidence="1">
    <location>
        <begin position="149"/>
        <end position="170"/>
    </location>
</feature>
<dbReference type="Proteomes" id="UP000319769">
    <property type="component" value="Unassembled WGS sequence"/>
</dbReference>
<proteinExistence type="predicted"/>
<name>A0A5N0V4B7_9PSEU</name>
<dbReference type="EMBL" id="VMNW02000023">
    <property type="protein sequence ID" value="KAA9160228.1"/>
    <property type="molecule type" value="Genomic_DNA"/>
</dbReference>
<reference evidence="2" key="1">
    <citation type="submission" date="2019-09" db="EMBL/GenBank/DDBJ databases">
        <authorList>
            <person name="Teo W.F.A."/>
            <person name="Duangmal K."/>
        </authorList>
    </citation>
    <scope>NUCLEOTIDE SEQUENCE [LARGE SCALE GENOMIC DNA]</scope>
    <source>
        <strain evidence="2">K81G1</strain>
    </source>
</reference>
<keyword evidence="1" id="KW-1133">Transmembrane helix</keyword>
<accession>A0A5N0V4B7</accession>
<dbReference type="InterPro" id="IPR039708">
    <property type="entry name" value="MT1774/Rv1733c-like"/>
</dbReference>
<dbReference type="OrthoDB" id="3638539at2"/>
<evidence type="ECO:0000256" key="1">
    <source>
        <dbReference type="SAM" id="Phobius"/>
    </source>
</evidence>
<dbReference type="PANTHER" id="PTHR42305:SF1">
    <property type="entry name" value="MEMBRANE PROTEIN RV1733C-RELATED"/>
    <property type="match status" value="1"/>
</dbReference>
<dbReference type="PANTHER" id="PTHR42305">
    <property type="entry name" value="MEMBRANE PROTEIN RV1733C-RELATED"/>
    <property type="match status" value="1"/>
</dbReference>
<dbReference type="AlphaFoldDB" id="A0A5N0V4B7"/>
<sequence length="192" mass="20822">MMDWIGRRLRWLTSFGNPLTGRWDRFEMGLVIVAVALALGMVPVALSIGSAVRAQTAAQAAEEQASRVPSTAVLLTDVPQADTSPATRVHTAEATWQLPDGQSRTGRVSADAGTRAGTRVPIWLDRAGNAVARPRSTGDALGTGIGVGMYSWVASVALLIVLCWVARMLLNRRRHADLAREWATFSRDLKRF</sequence>
<comment type="caution">
    <text evidence="2">The sequence shown here is derived from an EMBL/GenBank/DDBJ whole genome shotgun (WGS) entry which is preliminary data.</text>
</comment>
<protein>
    <recommendedName>
        <fullName evidence="4">Transmembrane protein</fullName>
    </recommendedName>
</protein>
<evidence type="ECO:0008006" key="4">
    <source>
        <dbReference type="Google" id="ProtNLM"/>
    </source>
</evidence>
<evidence type="ECO:0000313" key="2">
    <source>
        <dbReference type="EMBL" id="KAA9160228.1"/>
    </source>
</evidence>
<evidence type="ECO:0000313" key="3">
    <source>
        <dbReference type="Proteomes" id="UP000319769"/>
    </source>
</evidence>
<gene>
    <name evidence="2" type="ORF">FPZ12_017925</name>
</gene>